<dbReference type="Pfam" id="PF25318">
    <property type="entry name" value="WHD_GDS1"/>
    <property type="match status" value="1"/>
</dbReference>
<feature type="region of interest" description="Disordered" evidence="1">
    <location>
        <begin position="218"/>
        <end position="303"/>
    </location>
</feature>
<reference evidence="3 4" key="1">
    <citation type="submission" date="2015-01" db="EMBL/GenBank/DDBJ databases">
        <title>The Genome Sequence of Capronia semiimmersa CBS27337.</title>
        <authorList>
            <consortium name="The Broad Institute Genomics Platform"/>
            <person name="Cuomo C."/>
            <person name="de Hoog S."/>
            <person name="Gorbushina A."/>
            <person name="Stielow B."/>
            <person name="Teixiera M."/>
            <person name="Abouelleil A."/>
            <person name="Chapman S.B."/>
            <person name="Priest M."/>
            <person name="Young S.K."/>
            <person name="Wortman J."/>
            <person name="Nusbaum C."/>
            <person name="Birren B."/>
        </authorList>
    </citation>
    <scope>NUCLEOTIDE SEQUENCE [LARGE SCALE GENOMIC DNA]</scope>
    <source>
        <strain evidence="3 4">CBS 27337</strain>
    </source>
</reference>
<accession>A0A0D2DV64</accession>
<dbReference type="EMBL" id="KN846960">
    <property type="protein sequence ID" value="KIW65982.1"/>
    <property type="molecule type" value="Genomic_DNA"/>
</dbReference>
<feature type="compositionally biased region" description="Pro residues" evidence="1">
    <location>
        <begin position="33"/>
        <end position="46"/>
    </location>
</feature>
<name>A0A0D2DV64_9EURO</name>
<feature type="domain" description="GDS1 winged helix" evidence="2">
    <location>
        <begin position="106"/>
        <end position="197"/>
    </location>
</feature>
<sequence>MPYNTRRKSLSLPSLGIHLPNGSRAHRPSLKTPTPPAEPSTSPSPPTKKLKRSHDGDEPLSPVSSPRSKAGSPSIDHSTANIVSRAAAGYTPPASPKLSAPGRKVDTDGINDDIVIAVIEQLEKTGNRPHLIRDLATILASTNASIAHSANPAALLSSRLSLYLKRPWTALSPCPLAKELIPVHPRKVFFFLTTQPRMPLPASSDDILPPPLLSIKDITPSVSDHSQGDDELDLDRHDRARLSPSPEVELYSPDLDHDDPMELPTPGEHFSARSSLNPDGTPDVRRKSNRAPSPPLEDDERGFTETATAVRARGTSLHNPTIQASIELNEKQSIAEVSDETPEQRQKRDRELGLALFGQSHQALHIPEQKVLASSPMIHAKLDHHASGAKINLSLDLDDIEMGVASWSMMSPEQIDVEDLDEMFMGF</sequence>
<keyword evidence="4" id="KW-1185">Reference proteome</keyword>
<dbReference type="Proteomes" id="UP000054266">
    <property type="component" value="Unassembled WGS sequence"/>
</dbReference>
<protein>
    <recommendedName>
        <fullName evidence="2">GDS1 winged helix domain-containing protein</fullName>
    </recommendedName>
</protein>
<evidence type="ECO:0000259" key="2">
    <source>
        <dbReference type="Pfam" id="PF25318"/>
    </source>
</evidence>
<feature type="region of interest" description="Disordered" evidence="1">
    <location>
        <begin position="1"/>
        <end position="76"/>
    </location>
</feature>
<evidence type="ECO:0000313" key="4">
    <source>
        <dbReference type="Proteomes" id="UP000054266"/>
    </source>
</evidence>
<evidence type="ECO:0000313" key="3">
    <source>
        <dbReference type="EMBL" id="KIW65982.1"/>
    </source>
</evidence>
<dbReference type="AlphaFoldDB" id="A0A0D2DV64"/>
<organism evidence="3 4">
    <name type="scientific">Phialophora macrospora</name>
    <dbReference type="NCBI Taxonomy" id="1851006"/>
    <lineage>
        <taxon>Eukaryota</taxon>
        <taxon>Fungi</taxon>
        <taxon>Dikarya</taxon>
        <taxon>Ascomycota</taxon>
        <taxon>Pezizomycotina</taxon>
        <taxon>Eurotiomycetes</taxon>
        <taxon>Chaetothyriomycetidae</taxon>
        <taxon>Chaetothyriales</taxon>
        <taxon>Herpotrichiellaceae</taxon>
        <taxon>Phialophora</taxon>
    </lineage>
</organism>
<dbReference type="STRING" id="5601.A0A0D2DV64"/>
<dbReference type="InterPro" id="IPR057511">
    <property type="entry name" value="WH_GDS1"/>
</dbReference>
<evidence type="ECO:0000256" key="1">
    <source>
        <dbReference type="SAM" id="MobiDB-lite"/>
    </source>
</evidence>
<gene>
    <name evidence="3" type="ORF">PV04_08195</name>
</gene>
<dbReference type="HOGENOM" id="CLU_036462_0_0_1"/>
<proteinExistence type="predicted"/>